<protein>
    <recommendedName>
        <fullName evidence="3">4Fe-4S ferredoxin-type domain-containing protein</fullName>
    </recommendedName>
</protein>
<dbReference type="RefSeq" id="WP_108783140.1">
    <property type="nucleotide sequence ID" value="NZ_OMKW01000003.1"/>
</dbReference>
<evidence type="ECO:0008006" key="3">
    <source>
        <dbReference type="Google" id="ProtNLM"/>
    </source>
</evidence>
<evidence type="ECO:0000313" key="1">
    <source>
        <dbReference type="EMBL" id="SPF30455.1"/>
    </source>
</evidence>
<organism evidence="1 2">
    <name type="scientific">Pontivivens insulae</name>
    <dbReference type="NCBI Taxonomy" id="1639689"/>
    <lineage>
        <taxon>Bacteria</taxon>
        <taxon>Pseudomonadati</taxon>
        <taxon>Pseudomonadota</taxon>
        <taxon>Alphaproteobacteria</taxon>
        <taxon>Rhodobacterales</taxon>
        <taxon>Paracoccaceae</taxon>
        <taxon>Pontivivens</taxon>
    </lineage>
</organism>
<sequence length="206" mass="22002">MTLEEALAAEALLVLGGVAEADSTLLLIAPDTRRFWSHLTASPEGRDGAPDRVDRWSTRVLGSIAESYGAQAIFPFGGPPYHPFLAWAQQSGRVFQSPIGPLVSADMGLWVSFRGALRLPGRHSFPAPAAHPCPTCAQPCRSACPVDAFAAGTYDFEACRAHIGSPHGAECLTGCLARKACPVGREFTLPHEQAMHHMASFRGLKP</sequence>
<dbReference type="Proteomes" id="UP000244932">
    <property type="component" value="Unassembled WGS sequence"/>
</dbReference>
<name>A0A2R8AEH8_9RHOB</name>
<dbReference type="AlphaFoldDB" id="A0A2R8AEH8"/>
<dbReference type="OrthoDB" id="8279740at2"/>
<reference evidence="1 2" key="1">
    <citation type="submission" date="2018-03" db="EMBL/GenBank/DDBJ databases">
        <authorList>
            <person name="Keele B.F."/>
        </authorList>
    </citation>
    <scope>NUCLEOTIDE SEQUENCE [LARGE SCALE GENOMIC DNA]</scope>
    <source>
        <strain evidence="1 2">CeCT 8812</strain>
    </source>
</reference>
<keyword evidence="2" id="KW-1185">Reference proteome</keyword>
<gene>
    <name evidence="1" type="ORF">POI8812_02793</name>
</gene>
<proteinExistence type="predicted"/>
<evidence type="ECO:0000313" key="2">
    <source>
        <dbReference type="Proteomes" id="UP000244932"/>
    </source>
</evidence>
<dbReference type="EMBL" id="OMKW01000003">
    <property type="protein sequence ID" value="SPF30455.1"/>
    <property type="molecule type" value="Genomic_DNA"/>
</dbReference>
<accession>A0A2R8AEH8</accession>